<evidence type="ECO:0000256" key="9">
    <source>
        <dbReference type="SAM" id="SignalP"/>
    </source>
</evidence>
<evidence type="ECO:0000256" key="5">
    <source>
        <dbReference type="ARBA" id="ARBA00022833"/>
    </source>
</evidence>
<feature type="region of interest" description="Disordered" evidence="8">
    <location>
        <begin position="45"/>
        <end position="65"/>
    </location>
</feature>
<comment type="cofactor">
    <cofactor evidence="1">
        <name>Zn(2+)</name>
        <dbReference type="ChEBI" id="CHEBI:29105"/>
    </cofactor>
</comment>
<name>A0ABU5C320_9BACI</name>
<evidence type="ECO:0000256" key="1">
    <source>
        <dbReference type="ARBA" id="ARBA00001947"/>
    </source>
</evidence>
<dbReference type="Gene3D" id="3.40.630.10">
    <property type="entry name" value="Zn peptidases"/>
    <property type="match status" value="1"/>
</dbReference>
<feature type="region of interest" description="Disordered" evidence="8">
    <location>
        <begin position="333"/>
        <end position="354"/>
    </location>
</feature>
<feature type="chain" id="PRO_5045805883" evidence="9">
    <location>
        <begin position="30"/>
        <end position="525"/>
    </location>
</feature>
<evidence type="ECO:0000256" key="7">
    <source>
        <dbReference type="PROSITE-ProRule" id="PRU01379"/>
    </source>
</evidence>
<evidence type="ECO:0000313" key="12">
    <source>
        <dbReference type="Proteomes" id="UP001281447"/>
    </source>
</evidence>
<feature type="signal peptide" evidence="9">
    <location>
        <begin position="1"/>
        <end position="29"/>
    </location>
</feature>
<feature type="domain" description="Peptidase M14" evidence="10">
    <location>
        <begin position="62"/>
        <end position="320"/>
    </location>
</feature>
<sequence length="525" mass="58266">MKGLLQRKFLHVVVILTMVLAIGPMSAMAEQSKDHKADATVQQAKAAQNVPKTGFEKRDGDGWTTTEEESQFLKEVASKSDRVTYSVVGTSNEHRPLNLVKVGFPKAPSDADIAAGHNILIMGTPHGNEPSGHEASLMLLRDLAFTDDPDLLETLKDATILFIPEPNPDGREANTRGNADGIDNNRDHLKLETPEIQAVESVINKFQPDIVVDAHERPSAKGNPDLEVLWARNFNVDKPLYEISKEMVQDYVRPDVENAGFTTGLYGNPPGSGSGSEQILRNMSGLRHSIGLLTEAPGQQEPKRRVEMQRAAMDSVLNFYHERFDEVTGITEQSKVNKEEDGANQKPFYLSGTRDWDQTEYPPTILDPAPKGYLITDSQAEDINRHIHLFSLKTEKVGNNGIYVSMKQPMMTIVPLLMDHGADFNEVDGIPIYDTDNPGTAGNAKSLADFYQEQGEFKNDQAAAKVIAHLTVIHHAEQLGQSNKVVKHLKGFKVLVGQQEQNENISDRAAHMLNNYADYLLEKWQ</sequence>
<keyword evidence="12" id="KW-1185">Reference proteome</keyword>
<evidence type="ECO:0000256" key="4">
    <source>
        <dbReference type="ARBA" id="ARBA00022801"/>
    </source>
</evidence>
<dbReference type="InterPro" id="IPR000834">
    <property type="entry name" value="Peptidase_M14"/>
</dbReference>
<dbReference type="Pfam" id="PF00246">
    <property type="entry name" value="Peptidase_M14"/>
    <property type="match status" value="1"/>
</dbReference>
<protein>
    <submittedName>
        <fullName evidence="11">M14 family metallocarboxypeptidase</fullName>
    </submittedName>
</protein>
<feature type="active site" description="Proton donor/acceptor" evidence="7">
    <location>
        <position position="295"/>
    </location>
</feature>
<evidence type="ECO:0000313" key="11">
    <source>
        <dbReference type="EMBL" id="MDY0393710.1"/>
    </source>
</evidence>
<dbReference type="SMART" id="SM00631">
    <property type="entry name" value="Zn_pept"/>
    <property type="match status" value="1"/>
</dbReference>
<evidence type="ECO:0000256" key="3">
    <source>
        <dbReference type="ARBA" id="ARBA00022670"/>
    </source>
</evidence>
<evidence type="ECO:0000256" key="6">
    <source>
        <dbReference type="ARBA" id="ARBA00023049"/>
    </source>
</evidence>
<comment type="similarity">
    <text evidence="2 7">Belongs to the peptidase M14 family.</text>
</comment>
<keyword evidence="4" id="KW-0378">Hydrolase</keyword>
<organism evidence="11 12">
    <name type="scientific">Tigheibacillus halophilus</name>
    <dbReference type="NCBI Taxonomy" id="361280"/>
    <lineage>
        <taxon>Bacteria</taxon>
        <taxon>Bacillati</taxon>
        <taxon>Bacillota</taxon>
        <taxon>Bacilli</taxon>
        <taxon>Bacillales</taxon>
        <taxon>Bacillaceae</taxon>
        <taxon>Tigheibacillus</taxon>
    </lineage>
</organism>
<evidence type="ECO:0000256" key="8">
    <source>
        <dbReference type="SAM" id="MobiDB-lite"/>
    </source>
</evidence>
<dbReference type="PANTHER" id="PTHR11705:SF143">
    <property type="entry name" value="SLL0236 PROTEIN"/>
    <property type="match status" value="1"/>
</dbReference>
<evidence type="ECO:0000256" key="2">
    <source>
        <dbReference type="ARBA" id="ARBA00005988"/>
    </source>
</evidence>
<dbReference type="SUPFAM" id="SSF53187">
    <property type="entry name" value="Zn-dependent exopeptidases"/>
    <property type="match status" value="1"/>
</dbReference>
<accession>A0ABU5C320</accession>
<dbReference type="InterPro" id="IPR054470">
    <property type="entry name" value="FIMAH_dom"/>
</dbReference>
<keyword evidence="9" id="KW-0732">Signal</keyword>
<keyword evidence="6" id="KW-0482">Metalloprotease</keyword>
<feature type="region of interest" description="Disordered" evidence="8">
    <location>
        <begin position="166"/>
        <end position="186"/>
    </location>
</feature>
<dbReference type="PROSITE" id="PS52035">
    <property type="entry name" value="PEPTIDASE_M14"/>
    <property type="match status" value="1"/>
</dbReference>
<evidence type="ECO:0000259" key="10">
    <source>
        <dbReference type="PROSITE" id="PS52035"/>
    </source>
</evidence>
<reference evidence="11 12" key="1">
    <citation type="submission" date="2023-10" db="EMBL/GenBank/DDBJ databases">
        <title>Virgibacillus halophilus 5B73C genome.</title>
        <authorList>
            <person name="Miliotis G."/>
            <person name="Sengupta P."/>
            <person name="Hameed A."/>
            <person name="Chuvochina M."/>
            <person name="Mcdonagh F."/>
            <person name="Simpson A.C."/>
            <person name="Singh N.K."/>
            <person name="Rekha P.D."/>
            <person name="Raman K."/>
            <person name="Hugenholtz P."/>
            <person name="Venkateswaran K."/>
        </authorList>
    </citation>
    <scope>NUCLEOTIDE SEQUENCE [LARGE SCALE GENOMIC DNA]</scope>
    <source>
        <strain evidence="11 12">5B73C</strain>
    </source>
</reference>
<keyword evidence="3" id="KW-0645">Protease</keyword>
<dbReference type="CDD" id="cd06242">
    <property type="entry name" value="M14-like"/>
    <property type="match status" value="1"/>
</dbReference>
<dbReference type="Pfam" id="PF22888">
    <property type="entry name" value="FIMAH"/>
    <property type="match status" value="1"/>
</dbReference>
<gene>
    <name evidence="11" type="ORF">RWE15_03705</name>
</gene>
<dbReference type="EMBL" id="JAWDIP010000003">
    <property type="protein sequence ID" value="MDY0393710.1"/>
    <property type="molecule type" value="Genomic_DNA"/>
</dbReference>
<comment type="caution">
    <text evidence="11">The sequence shown here is derived from an EMBL/GenBank/DDBJ whole genome shotgun (WGS) entry which is preliminary data.</text>
</comment>
<dbReference type="PANTHER" id="PTHR11705">
    <property type="entry name" value="PROTEASE FAMILY M14 CARBOXYPEPTIDASE A,B"/>
    <property type="match status" value="1"/>
</dbReference>
<dbReference type="Proteomes" id="UP001281447">
    <property type="component" value="Unassembled WGS sequence"/>
</dbReference>
<proteinExistence type="inferred from homology"/>
<keyword evidence="5" id="KW-0862">Zinc</keyword>